<feature type="region of interest" description="Disordered" evidence="1">
    <location>
        <begin position="1340"/>
        <end position="1391"/>
    </location>
</feature>
<dbReference type="InterPro" id="IPR038824">
    <property type="entry name" value="SHOC1-like"/>
</dbReference>
<organism evidence="2 3">
    <name type="scientific">Senna tora</name>
    <dbReference type="NCBI Taxonomy" id="362788"/>
    <lineage>
        <taxon>Eukaryota</taxon>
        <taxon>Viridiplantae</taxon>
        <taxon>Streptophyta</taxon>
        <taxon>Embryophyta</taxon>
        <taxon>Tracheophyta</taxon>
        <taxon>Spermatophyta</taxon>
        <taxon>Magnoliopsida</taxon>
        <taxon>eudicotyledons</taxon>
        <taxon>Gunneridae</taxon>
        <taxon>Pentapetalae</taxon>
        <taxon>rosids</taxon>
        <taxon>fabids</taxon>
        <taxon>Fabales</taxon>
        <taxon>Fabaceae</taxon>
        <taxon>Caesalpinioideae</taxon>
        <taxon>Cassia clade</taxon>
        <taxon>Senna</taxon>
    </lineage>
</organism>
<dbReference type="PANTHER" id="PTHR35764">
    <property type="entry name" value="PROTEIN SHORTAGE IN CHIASMATA 1"/>
    <property type="match status" value="1"/>
</dbReference>
<dbReference type="EMBL" id="JAAIUW010000010">
    <property type="protein sequence ID" value="KAF7813284.1"/>
    <property type="molecule type" value="Genomic_DNA"/>
</dbReference>
<reference evidence="2" key="1">
    <citation type="submission" date="2020-09" db="EMBL/GenBank/DDBJ databases">
        <title>Genome-Enabled Discovery of Anthraquinone Biosynthesis in Senna tora.</title>
        <authorList>
            <person name="Kang S.-H."/>
            <person name="Pandey R.P."/>
            <person name="Lee C.-M."/>
            <person name="Sim J.-S."/>
            <person name="Jeong J.-T."/>
            <person name="Choi B.-S."/>
            <person name="Jung M."/>
            <person name="Ginzburg D."/>
            <person name="Zhao K."/>
            <person name="Won S.Y."/>
            <person name="Oh T.-J."/>
            <person name="Yu Y."/>
            <person name="Kim N.-H."/>
            <person name="Lee O.R."/>
            <person name="Lee T.-H."/>
            <person name="Bashyal P."/>
            <person name="Kim T.-S."/>
            <person name="Lee W.-H."/>
            <person name="Kawkins C."/>
            <person name="Kim C.-K."/>
            <person name="Kim J.S."/>
            <person name="Ahn B.O."/>
            <person name="Rhee S.Y."/>
            <person name="Sohng J.K."/>
        </authorList>
    </citation>
    <scope>NUCLEOTIDE SEQUENCE</scope>
    <source>
        <tissue evidence="2">Leaf</tissue>
    </source>
</reference>
<evidence type="ECO:0000313" key="2">
    <source>
        <dbReference type="EMBL" id="KAF7813284.1"/>
    </source>
</evidence>
<accession>A0A834TAR6</accession>
<proteinExistence type="predicted"/>
<dbReference type="PANTHER" id="PTHR35764:SF1">
    <property type="entry name" value="PROTEIN SHORTAGE IN CHIASMATA 1"/>
    <property type="match status" value="1"/>
</dbReference>
<evidence type="ECO:0000256" key="1">
    <source>
        <dbReference type="SAM" id="MobiDB-lite"/>
    </source>
</evidence>
<name>A0A834TAR6_9FABA</name>
<evidence type="ECO:0000313" key="3">
    <source>
        <dbReference type="Proteomes" id="UP000634136"/>
    </source>
</evidence>
<comment type="caution">
    <text evidence="2">The sequence shown here is derived from an EMBL/GenBank/DDBJ whole genome shotgun (WGS) entry which is preliminary data.</text>
</comment>
<dbReference type="OrthoDB" id="2018152at2759"/>
<protein>
    <submittedName>
        <fullName evidence="2">Protein SHORTAGE IN CHIASMATA 1</fullName>
    </submittedName>
</protein>
<dbReference type="Proteomes" id="UP000634136">
    <property type="component" value="Unassembled WGS sequence"/>
</dbReference>
<gene>
    <name evidence="2" type="ORF">G2W53_034260</name>
</gene>
<dbReference type="GO" id="GO:0000712">
    <property type="term" value="P:resolution of meiotic recombination intermediates"/>
    <property type="evidence" value="ECO:0007669"/>
    <property type="project" value="TreeGrafter"/>
</dbReference>
<sequence length="1410" mass="158975">MRTRFLNIDYFSHDQIQIQFQETLTFLHLPLPRLPSPPPTSAAAAFEHNLRFDSSLGISLQADTFLPIDSVLSKFLSDVLPHRIDAHFQGFDAAVSSLDEDRLSSFATGAVENRFSQLEEGTVYEDNEVEDSRNSVSEAECPQENTRTAPTDKNECACKMIPFETPELDVLLENACFPLENWMQMLSETPRTENHLQKLKLELSTRCFSEVLESISLVQDVIPEYLMEQNANSLEKNISVQNLPRSSQSIFPILEVDEDSLGFLKSISVIENVCSHFGDIRPQSFDEKCHSIIEGRDLLGSKKNNIMDFLSDCLSKQSLVLSDMLPARDFIMMLETEHINQNSTLQGMLKTDSASSANLFTFKELVFLDVDLIQYFEVLFDKKALNDPEISSCMFVKMFPFKSFDELIVSNEIALIDDTFKSLAVPVISDYGKITSLCVIIGEMISNLKTQTLSASNGIYLNWDLFEDKCNCKIYHLYQNMWAKIDLININFEEQSFDYKGSVFDLVFSCNTIGGCEVDQSEELLRLLSDTGVASSKLLDDGSTKQGNQELLAETVAGRASLFFRSMSETSNIDYFLDPQKATAMENCKFAVESADAGVHVQKENVALRIFDAKESMKNQKLVRKLNFCPIEKTCDTRFLKASDKVECLVPPPIPAVKSENGHQRMESLPGTVIIVNTQNADKEMIVSRRSTYQVILAMEKEGIQVVERDLDFPVDIIISSAICLVWYDYKNLGKKETSVAETSSSFPLCIDDIATNVLTVLSFSFQGQVNDERGYVSFLCAGKVFEGEFSFLSSVMESSDGLYAAAASLGIDLQIFFSYSLKLTNEIIVSCINYASTLTRGLYFKMPDSVTLAESFLTRIPSVNPLTAHAILSSGTKLSEFLEWSHERRINYLEKYHVPEESLALFSVFCRYGEREDSKSIMTDCCSSVSSGADSDMHLFYQTDNERNRRKHTGISQKDEVSFDEFLQTEPLEQVVDGNLDSFNPSLSCKYGLEDAGQSRDLTNNDLSMSDLFGHKRMYNATKTGNNSKVSQPLCDSSWNCEAHRITDQLKQSSKDKESIQHDTPDTAILSKKMTWHGLGNSENLHENIAGKAVALTDDLLLDNNSLIANTDTINFPSLMTETERDQIRKSKLARFSYDQTSHSKADSSRNWRFLKDTQGEVGHYLEPGFLKDVFPPSTSEKLHEDITGEVVDFMNFPSLVIDAEKEQRRNNKLARGLSLNKSTQHEESFSNIWTQGSVDNFQELNFGNDDFPLDVKHREKIFQEGFSQEPMRNTNGLPFQKEISHLGRTPLSRALRSASPIESSPWRMEFLNKVKEKRKILQKSISCGNSAPFWSGNMSKMAKRSPSTIDSFRYRGDRTPGVISGQKKQKQSVQSSNSANKRKLLDSKLPTLIHKKDKATKLQLKMVT</sequence>
<feature type="region of interest" description="Disordered" evidence="1">
    <location>
        <begin position="128"/>
        <end position="150"/>
    </location>
</feature>
<keyword evidence="3" id="KW-1185">Reference proteome</keyword>